<evidence type="ECO:0000313" key="2">
    <source>
        <dbReference type="Proteomes" id="UP001239111"/>
    </source>
</evidence>
<protein>
    <submittedName>
        <fullName evidence="1">Uncharacterized protein</fullName>
    </submittedName>
</protein>
<keyword evidence="2" id="KW-1185">Reference proteome</keyword>
<reference evidence="1" key="1">
    <citation type="submission" date="2023-04" db="EMBL/GenBank/DDBJ databases">
        <title>A chromosome-level genome assembly of the parasitoid wasp Eretmocerus hayati.</title>
        <authorList>
            <person name="Zhong Y."/>
            <person name="Liu S."/>
            <person name="Liu Y."/>
        </authorList>
    </citation>
    <scope>NUCLEOTIDE SEQUENCE</scope>
    <source>
        <strain evidence="1">ZJU_SS_LIU_2023</strain>
    </source>
</reference>
<gene>
    <name evidence="1" type="ORF">QAD02_019112</name>
</gene>
<feature type="non-terminal residue" evidence="1">
    <location>
        <position position="286"/>
    </location>
</feature>
<accession>A0ACC2PIA3</accession>
<evidence type="ECO:0000313" key="1">
    <source>
        <dbReference type="EMBL" id="KAJ8683320.1"/>
    </source>
</evidence>
<dbReference type="Proteomes" id="UP001239111">
    <property type="component" value="Chromosome 1"/>
</dbReference>
<comment type="caution">
    <text evidence="1">The sequence shown here is derived from an EMBL/GenBank/DDBJ whole genome shotgun (WGS) entry which is preliminary data.</text>
</comment>
<dbReference type="EMBL" id="CM056741">
    <property type="protein sequence ID" value="KAJ8683320.1"/>
    <property type="molecule type" value="Genomic_DNA"/>
</dbReference>
<proteinExistence type="predicted"/>
<organism evidence="1 2">
    <name type="scientific">Eretmocerus hayati</name>
    <dbReference type="NCBI Taxonomy" id="131215"/>
    <lineage>
        <taxon>Eukaryota</taxon>
        <taxon>Metazoa</taxon>
        <taxon>Ecdysozoa</taxon>
        <taxon>Arthropoda</taxon>
        <taxon>Hexapoda</taxon>
        <taxon>Insecta</taxon>
        <taxon>Pterygota</taxon>
        <taxon>Neoptera</taxon>
        <taxon>Endopterygota</taxon>
        <taxon>Hymenoptera</taxon>
        <taxon>Apocrita</taxon>
        <taxon>Proctotrupomorpha</taxon>
        <taxon>Chalcidoidea</taxon>
        <taxon>Aphelinidae</taxon>
        <taxon>Aphelininae</taxon>
        <taxon>Eretmocerus</taxon>
    </lineage>
</organism>
<name>A0ACC2PIA3_9HYME</name>
<sequence>MKMSFSLSSLQPSSQGLERAEHARTVRMDRPYNSLTKKRKEPMQDQNSRCFSGSEDGKDDFWAAIRTNYDFIMDTNLIDTCKETNGELAWDEGDVSTVSWGLKEVSGQFSELYSWLRVLQELVYSKEENLLDKSLRAAHTEELRRKAYRRRLFNEQAEKLMARAPSLKEEVSWRVDHLNAKWDLVEQIMSPVQRADQFDDQDISADFEHEVKCLRKWLREMEARLQPLNFKVDWSRTEIEEKAMEHMVSVIPTSPGESIWRSEWTCLFPVYRSHHNFNDRAVCEYR</sequence>